<dbReference type="InterPro" id="IPR000515">
    <property type="entry name" value="MetI-like"/>
</dbReference>
<evidence type="ECO:0000256" key="5">
    <source>
        <dbReference type="ARBA" id="ARBA00022989"/>
    </source>
</evidence>
<evidence type="ECO:0000256" key="6">
    <source>
        <dbReference type="ARBA" id="ARBA00023136"/>
    </source>
</evidence>
<sequence>MSTLMTSHDQLGGRELVRRTPGPAELAPQRHARRRRGVTLTLAWATPVLIIVVWELTAQFGILDTRFFPAPSVIWQAGARSIQDGVMTDAIVDTVRKLVIGYGIGVVAGVALGVLLGLSWLARAALEHTLVALYTLPKLALFPVFLLVFGLGSLPQIVLVGVSVFFIVVLASTTAVLSVEQGYRDAAEVLGAKRTQLLRHVILPAALPAIATSIRLTAGIAILVIVGIEMVSGDSGLGYLIFQRSQVFDPATMYAGVIIAGVIGVAFTGLVTLALKFAVPQQRPRLRRS</sequence>
<comment type="similarity">
    <text evidence="7">Belongs to the binding-protein-dependent transport system permease family.</text>
</comment>
<feature type="transmembrane region" description="Helical" evidence="7">
    <location>
        <begin position="251"/>
        <end position="279"/>
    </location>
</feature>
<dbReference type="SUPFAM" id="SSF161098">
    <property type="entry name" value="MetI-like"/>
    <property type="match status" value="1"/>
</dbReference>
<evidence type="ECO:0000313" key="10">
    <source>
        <dbReference type="Proteomes" id="UP001236014"/>
    </source>
</evidence>
<protein>
    <submittedName>
        <fullName evidence="9">ABC transporter permease</fullName>
    </submittedName>
</protein>
<organism evidence="9 10">
    <name type="scientific">Amycolatopsis carbonis</name>
    <dbReference type="NCBI Taxonomy" id="715471"/>
    <lineage>
        <taxon>Bacteria</taxon>
        <taxon>Bacillati</taxon>
        <taxon>Actinomycetota</taxon>
        <taxon>Actinomycetes</taxon>
        <taxon>Pseudonocardiales</taxon>
        <taxon>Pseudonocardiaceae</taxon>
        <taxon>Amycolatopsis</taxon>
    </lineage>
</organism>
<evidence type="ECO:0000256" key="3">
    <source>
        <dbReference type="ARBA" id="ARBA00022475"/>
    </source>
</evidence>
<feature type="transmembrane region" description="Helical" evidence="7">
    <location>
        <begin position="38"/>
        <end position="62"/>
    </location>
</feature>
<dbReference type="KEGG" id="acab:QRX50_26115"/>
<keyword evidence="2 7" id="KW-0813">Transport</keyword>
<keyword evidence="4 7" id="KW-0812">Transmembrane</keyword>
<keyword evidence="6 7" id="KW-0472">Membrane</keyword>
<evidence type="ECO:0000256" key="2">
    <source>
        <dbReference type="ARBA" id="ARBA00022448"/>
    </source>
</evidence>
<keyword evidence="5 7" id="KW-1133">Transmembrane helix</keyword>
<dbReference type="PROSITE" id="PS50928">
    <property type="entry name" value="ABC_TM1"/>
    <property type="match status" value="1"/>
</dbReference>
<dbReference type="CDD" id="cd06261">
    <property type="entry name" value="TM_PBP2"/>
    <property type="match status" value="1"/>
</dbReference>
<dbReference type="RefSeq" id="WP_285965814.1">
    <property type="nucleotide sequence ID" value="NZ_CP127294.1"/>
</dbReference>
<feature type="transmembrane region" description="Helical" evidence="7">
    <location>
        <begin position="200"/>
        <end position="231"/>
    </location>
</feature>
<evidence type="ECO:0000256" key="4">
    <source>
        <dbReference type="ARBA" id="ARBA00022692"/>
    </source>
</evidence>
<keyword evidence="10" id="KW-1185">Reference proteome</keyword>
<dbReference type="Proteomes" id="UP001236014">
    <property type="component" value="Chromosome"/>
</dbReference>
<proteinExistence type="inferred from homology"/>
<reference evidence="9 10" key="1">
    <citation type="submission" date="2023-06" db="EMBL/GenBank/DDBJ databases">
        <authorList>
            <person name="Oyuntsetseg B."/>
            <person name="Kim S.B."/>
        </authorList>
    </citation>
    <scope>NUCLEOTIDE SEQUENCE [LARGE SCALE GENOMIC DNA]</scope>
    <source>
        <strain evidence="9 10">2-15</strain>
    </source>
</reference>
<dbReference type="PANTHER" id="PTHR30151:SF0">
    <property type="entry name" value="ABC TRANSPORTER PERMEASE PROTEIN MJ0413-RELATED"/>
    <property type="match status" value="1"/>
</dbReference>
<feature type="transmembrane region" description="Helical" evidence="7">
    <location>
        <begin position="157"/>
        <end position="179"/>
    </location>
</feature>
<name>A0A9Y2I7K0_9PSEU</name>
<dbReference type="InterPro" id="IPR035906">
    <property type="entry name" value="MetI-like_sf"/>
</dbReference>
<dbReference type="GO" id="GO:0005886">
    <property type="term" value="C:plasma membrane"/>
    <property type="evidence" value="ECO:0007669"/>
    <property type="project" value="UniProtKB-SubCell"/>
</dbReference>
<dbReference type="GO" id="GO:0055085">
    <property type="term" value="P:transmembrane transport"/>
    <property type="evidence" value="ECO:0007669"/>
    <property type="project" value="InterPro"/>
</dbReference>
<dbReference type="EMBL" id="CP127294">
    <property type="protein sequence ID" value="WIX75037.1"/>
    <property type="molecule type" value="Genomic_DNA"/>
</dbReference>
<evidence type="ECO:0000256" key="1">
    <source>
        <dbReference type="ARBA" id="ARBA00004651"/>
    </source>
</evidence>
<accession>A0A9Y2I7K0</accession>
<evidence type="ECO:0000256" key="7">
    <source>
        <dbReference type="RuleBase" id="RU363032"/>
    </source>
</evidence>
<dbReference type="Gene3D" id="1.10.3720.10">
    <property type="entry name" value="MetI-like"/>
    <property type="match status" value="1"/>
</dbReference>
<dbReference type="PANTHER" id="PTHR30151">
    <property type="entry name" value="ALKANE SULFONATE ABC TRANSPORTER-RELATED, MEMBRANE SUBUNIT"/>
    <property type="match status" value="1"/>
</dbReference>
<feature type="domain" description="ABC transmembrane type-1" evidence="8">
    <location>
        <begin position="91"/>
        <end position="275"/>
    </location>
</feature>
<gene>
    <name evidence="9" type="ORF">QRX50_26115</name>
</gene>
<evidence type="ECO:0000259" key="8">
    <source>
        <dbReference type="PROSITE" id="PS50928"/>
    </source>
</evidence>
<dbReference type="AlphaFoldDB" id="A0A9Y2I7K0"/>
<feature type="transmembrane region" description="Helical" evidence="7">
    <location>
        <begin position="99"/>
        <end position="118"/>
    </location>
</feature>
<feature type="transmembrane region" description="Helical" evidence="7">
    <location>
        <begin position="130"/>
        <end position="151"/>
    </location>
</feature>
<evidence type="ECO:0000313" key="9">
    <source>
        <dbReference type="EMBL" id="WIX75037.1"/>
    </source>
</evidence>
<dbReference type="Pfam" id="PF00528">
    <property type="entry name" value="BPD_transp_1"/>
    <property type="match status" value="1"/>
</dbReference>
<comment type="subcellular location">
    <subcellularLocation>
        <location evidence="1 7">Cell membrane</location>
        <topology evidence="1 7">Multi-pass membrane protein</topology>
    </subcellularLocation>
</comment>
<keyword evidence="3" id="KW-1003">Cell membrane</keyword>